<dbReference type="PANTHER" id="PTHR30485">
    <property type="entry name" value="NI/FE-HYDROGENASE 1 B-TYPE CYTOCHROME SUBUNIT"/>
    <property type="match status" value="1"/>
</dbReference>
<dbReference type="Pfam" id="PF13435">
    <property type="entry name" value="Cytochrome_C554"/>
    <property type="match status" value="1"/>
</dbReference>
<evidence type="ECO:0000256" key="5">
    <source>
        <dbReference type="ARBA" id="ARBA00022617"/>
    </source>
</evidence>
<dbReference type="RefSeq" id="WP_282003622.1">
    <property type="nucleotide sequence ID" value="NZ_AP027151.1"/>
</dbReference>
<evidence type="ECO:0000313" key="17">
    <source>
        <dbReference type="Proteomes" id="UP001317705"/>
    </source>
</evidence>
<evidence type="ECO:0000313" key="16">
    <source>
        <dbReference type="EMBL" id="BDV42906.1"/>
    </source>
</evidence>
<dbReference type="SUPFAM" id="SSF48695">
    <property type="entry name" value="Multiheme cytochromes"/>
    <property type="match status" value="1"/>
</dbReference>
<feature type="transmembrane region" description="Helical" evidence="12">
    <location>
        <begin position="476"/>
        <end position="497"/>
    </location>
</feature>
<keyword evidence="5" id="KW-0349">Heme</keyword>
<feature type="signal peptide" evidence="13">
    <location>
        <begin position="1"/>
        <end position="25"/>
    </location>
</feature>
<evidence type="ECO:0000256" key="8">
    <source>
        <dbReference type="ARBA" id="ARBA00022982"/>
    </source>
</evidence>
<keyword evidence="13" id="KW-0732">Signal</keyword>
<dbReference type="Proteomes" id="UP001317705">
    <property type="component" value="Chromosome"/>
</dbReference>
<keyword evidence="6 12" id="KW-0812">Transmembrane</keyword>
<proteinExistence type="inferred from homology"/>
<gene>
    <name evidence="16" type="primary">cbcA</name>
    <name evidence="16" type="ORF">GURASL_18290</name>
</gene>
<comment type="subcellular location">
    <subcellularLocation>
        <location evidence="1">Cell membrane</location>
        <topology evidence="1">Multi-pass membrane protein</topology>
    </subcellularLocation>
</comment>
<keyword evidence="11 12" id="KW-0472">Membrane</keyword>
<dbReference type="Gene3D" id="1.20.950.20">
    <property type="entry name" value="Transmembrane di-heme cytochromes, Chain C"/>
    <property type="match status" value="1"/>
</dbReference>
<evidence type="ECO:0000256" key="12">
    <source>
        <dbReference type="SAM" id="Phobius"/>
    </source>
</evidence>
<organism evidence="16 17">
    <name type="scientific">Geotalea uraniireducens</name>
    <dbReference type="NCBI Taxonomy" id="351604"/>
    <lineage>
        <taxon>Bacteria</taxon>
        <taxon>Pseudomonadati</taxon>
        <taxon>Thermodesulfobacteriota</taxon>
        <taxon>Desulfuromonadia</taxon>
        <taxon>Geobacterales</taxon>
        <taxon>Geobacteraceae</taxon>
        <taxon>Geotalea</taxon>
    </lineage>
</organism>
<evidence type="ECO:0000256" key="6">
    <source>
        <dbReference type="ARBA" id="ARBA00022692"/>
    </source>
</evidence>
<keyword evidence="10" id="KW-0408">Iron</keyword>
<evidence type="ECO:0000259" key="14">
    <source>
        <dbReference type="Pfam" id="PF01292"/>
    </source>
</evidence>
<evidence type="ECO:0000259" key="15">
    <source>
        <dbReference type="Pfam" id="PF13435"/>
    </source>
</evidence>
<protein>
    <submittedName>
        <fullName evidence="16">Cytochrome c</fullName>
    </submittedName>
</protein>
<dbReference type="SUPFAM" id="SSF81342">
    <property type="entry name" value="Transmembrane di-heme cytochromes"/>
    <property type="match status" value="1"/>
</dbReference>
<accession>A0ABN6VUT0</accession>
<keyword evidence="9 12" id="KW-1133">Transmembrane helix</keyword>
<evidence type="ECO:0000256" key="7">
    <source>
        <dbReference type="ARBA" id="ARBA00022723"/>
    </source>
</evidence>
<dbReference type="Gene3D" id="1.10.1130.10">
    <property type="entry name" value="Flavocytochrome C3, Chain A"/>
    <property type="match status" value="1"/>
</dbReference>
<dbReference type="InterPro" id="IPR018247">
    <property type="entry name" value="EF_Hand_1_Ca_BS"/>
</dbReference>
<keyword evidence="8" id="KW-0249">Electron transport</keyword>
<dbReference type="InterPro" id="IPR016174">
    <property type="entry name" value="Di-haem_cyt_TM"/>
</dbReference>
<name>A0ABN6VUT0_9BACT</name>
<feature type="domain" description="Cytochrome b561 bacterial/Ni-hydrogenase" evidence="14">
    <location>
        <begin position="359"/>
        <end position="553"/>
    </location>
</feature>
<dbReference type="InterPro" id="IPR011577">
    <property type="entry name" value="Cyt_b561_bac/Ni-Hgenase"/>
</dbReference>
<keyword evidence="17" id="KW-1185">Reference proteome</keyword>
<keyword evidence="4" id="KW-1003">Cell membrane</keyword>
<evidence type="ECO:0000256" key="11">
    <source>
        <dbReference type="ARBA" id="ARBA00023136"/>
    </source>
</evidence>
<dbReference type="Pfam" id="PF01292">
    <property type="entry name" value="Ni_hydr_CYTB"/>
    <property type="match status" value="1"/>
</dbReference>
<evidence type="ECO:0000256" key="2">
    <source>
        <dbReference type="ARBA" id="ARBA00008622"/>
    </source>
</evidence>
<dbReference type="PROSITE" id="PS00018">
    <property type="entry name" value="EF_HAND_1"/>
    <property type="match status" value="1"/>
</dbReference>
<feature type="transmembrane region" description="Helical" evidence="12">
    <location>
        <begin position="314"/>
        <end position="335"/>
    </location>
</feature>
<evidence type="ECO:0000256" key="4">
    <source>
        <dbReference type="ARBA" id="ARBA00022475"/>
    </source>
</evidence>
<reference evidence="16 17" key="1">
    <citation type="submission" date="2022-12" db="EMBL/GenBank/DDBJ databases">
        <title>Polyphasic characterization of Geotalea uranireducens NIT-SL11 newly isolated from a complex of sewage sludge and microbially reduced graphene oxide.</title>
        <authorList>
            <person name="Xie L."/>
            <person name="Yoshida N."/>
            <person name="Meng L."/>
        </authorList>
    </citation>
    <scope>NUCLEOTIDE SEQUENCE [LARGE SCALE GENOMIC DNA]</scope>
    <source>
        <strain evidence="16 17">NIT-SL11</strain>
    </source>
</reference>
<feature type="chain" id="PRO_5046176566" evidence="13">
    <location>
        <begin position="26"/>
        <end position="567"/>
    </location>
</feature>
<comment type="similarity">
    <text evidence="2">Belongs to the HupC/HyaC/HydC family.</text>
</comment>
<dbReference type="InterPro" id="IPR051542">
    <property type="entry name" value="Hydrogenase_cytochrome"/>
</dbReference>
<feature type="domain" description="Cytochrome c-552/4" evidence="15">
    <location>
        <begin position="88"/>
        <end position="168"/>
    </location>
</feature>
<dbReference type="PANTHER" id="PTHR30485:SF1">
    <property type="entry name" value="CYTOCHROME YDHU-RELATED"/>
    <property type="match status" value="1"/>
</dbReference>
<keyword evidence="7" id="KW-0479">Metal-binding</keyword>
<evidence type="ECO:0000256" key="13">
    <source>
        <dbReference type="SAM" id="SignalP"/>
    </source>
</evidence>
<feature type="transmembrane region" description="Helical" evidence="12">
    <location>
        <begin position="517"/>
        <end position="536"/>
    </location>
</feature>
<dbReference type="EMBL" id="AP027151">
    <property type="protein sequence ID" value="BDV42906.1"/>
    <property type="molecule type" value="Genomic_DNA"/>
</dbReference>
<evidence type="ECO:0000256" key="3">
    <source>
        <dbReference type="ARBA" id="ARBA00022448"/>
    </source>
</evidence>
<evidence type="ECO:0000256" key="9">
    <source>
        <dbReference type="ARBA" id="ARBA00022989"/>
    </source>
</evidence>
<dbReference type="InterPro" id="IPR000516">
    <property type="entry name" value="Ni-dep_Hydgase_cyt-B"/>
</dbReference>
<feature type="transmembrane region" description="Helical" evidence="12">
    <location>
        <begin position="365"/>
        <end position="386"/>
    </location>
</feature>
<dbReference type="InterPro" id="IPR023155">
    <property type="entry name" value="Cyt_c-552/4"/>
</dbReference>
<evidence type="ECO:0000256" key="10">
    <source>
        <dbReference type="ARBA" id="ARBA00023004"/>
    </source>
</evidence>
<feature type="transmembrane region" description="Helical" evidence="12">
    <location>
        <begin position="398"/>
        <end position="423"/>
    </location>
</feature>
<dbReference type="CDD" id="cd08168">
    <property type="entry name" value="Cytochrom_C3"/>
    <property type="match status" value="1"/>
</dbReference>
<evidence type="ECO:0000256" key="1">
    <source>
        <dbReference type="ARBA" id="ARBA00004651"/>
    </source>
</evidence>
<dbReference type="PRINTS" id="PR00161">
    <property type="entry name" value="NIHGNASECYTB"/>
</dbReference>
<sequence>MRRIWQGLWATALAMALLQPHSLAARENSECLGCHGTRAIIEQGGARLYIDPQQFAETSHRFVGCSSCHDSVTDKHPADGIKPAHASCRECHGAIVGEYAASMHARNAACADCHNPHHVRKLAYMSAVEINAICNRCHMLPASVKSHRQWLPQTELHLNALPCITCHTGSKNYAIDLFIEKEDRQGNFHMPDYQELHEATGGREVSSLIDANGDNFISLSELRSFNRTARSNGMRLRGTIMPRIMTHSYQILDNRWDCTFCHVSGTKIMQVCYVSFPTKTAGYIRIPVEKGAVLDALYGTPDFYMTGATRNKQLSIIGALLIACGIIIPMGHGFIRFLTRRRREHGTPLPAREVIVYLQPTPVRIWHWIHALSIVTLCATGVQIRFPDTVDLFGSYKAAVYLHNTAGITVTVSMVYWVLYYVVISRSIGKIYVPNGEDMKHGLIRQALYYAFNYFRGKPNPFHATPENKFNALQKIAYLVIMFVFMPLVIVTGFLLLDIMPLRRMLFTLGGIKLIDGLHFLTACCLCAFVFFHFYLTTLGPTPFSEIRTMWTGWEKEREEEEKPTAE</sequence>
<keyword evidence="3" id="KW-0813">Transport</keyword>
<dbReference type="InterPro" id="IPR036280">
    <property type="entry name" value="Multihaem_cyt_sf"/>
</dbReference>